<keyword evidence="6" id="KW-0119">Carbohydrate metabolism</keyword>
<protein>
    <recommendedName>
        <fullName evidence="2">chitinase</fullName>
        <ecNumber evidence="2">3.2.1.14</ecNumber>
    </recommendedName>
</protein>
<evidence type="ECO:0000256" key="4">
    <source>
        <dbReference type="ARBA" id="ARBA00022729"/>
    </source>
</evidence>
<keyword evidence="7" id="KW-1015">Disulfide bond</keyword>
<proteinExistence type="predicted"/>
<evidence type="ECO:0000256" key="9">
    <source>
        <dbReference type="SAM" id="SignalP"/>
    </source>
</evidence>
<dbReference type="SMART" id="SM00494">
    <property type="entry name" value="ChtBD2"/>
    <property type="match status" value="3"/>
</dbReference>
<evidence type="ECO:0000313" key="12">
    <source>
        <dbReference type="Proteomes" id="UP001642483"/>
    </source>
</evidence>
<organism evidence="11 12">
    <name type="scientific">Clavelina lepadiformis</name>
    <name type="common">Light-bulb sea squirt</name>
    <name type="synonym">Ascidia lepadiformis</name>
    <dbReference type="NCBI Taxonomy" id="159417"/>
    <lineage>
        <taxon>Eukaryota</taxon>
        <taxon>Metazoa</taxon>
        <taxon>Chordata</taxon>
        <taxon>Tunicata</taxon>
        <taxon>Ascidiacea</taxon>
        <taxon>Aplousobranchia</taxon>
        <taxon>Clavelinidae</taxon>
        <taxon>Clavelina</taxon>
    </lineage>
</organism>
<dbReference type="PANTHER" id="PTHR23301:SF0">
    <property type="entry name" value="CHITIN-BINDING TYPE-2 DOMAIN-CONTAINING PROTEIN-RELATED"/>
    <property type="match status" value="1"/>
</dbReference>
<dbReference type="Proteomes" id="UP001642483">
    <property type="component" value="Unassembled WGS sequence"/>
</dbReference>
<evidence type="ECO:0000256" key="8">
    <source>
        <dbReference type="ARBA" id="ARBA00023180"/>
    </source>
</evidence>
<dbReference type="Pfam" id="PF01607">
    <property type="entry name" value="CBM_14"/>
    <property type="match status" value="3"/>
</dbReference>
<evidence type="ECO:0000256" key="2">
    <source>
        <dbReference type="ARBA" id="ARBA00012729"/>
    </source>
</evidence>
<dbReference type="EC" id="3.2.1.14" evidence="2"/>
<dbReference type="SUPFAM" id="SSF57625">
    <property type="entry name" value="Invertebrate chitin-binding proteins"/>
    <property type="match status" value="3"/>
</dbReference>
<feature type="domain" description="Chitin-binding type-2" evidence="10">
    <location>
        <begin position="47"/>
        <end position="105"/>
    </location>
</feature>
<comment type="catalytic activity">
    <reaction evidence="1">
        <text>Random endo-hydrolysis of N-acetyl-beta-D-glucosaminide (1-&gt;4)-beta-linkages in chitin and chitodextrins.</text>
        <dbReference type="EC" id="3.2.1.14"/>
    </reaction>
</comment>
<evidence type="ECO:0000313" key="11">
    <source>
        <dbReference type="EMBL" id="CAK8677289.1"/>
    </source>
</evidence>
<sequence length="244" mass="26477">MLKLVIFVVFVAYVAASPAVKSDALSAGTEKRWSKPPTLEDDCEAGATQCAANPSSDPFVKPGDCTHFYQCSNGYLCTMDCPDDLVFNPEIKVCDWPWNVTNCGGGPSPPYYDPDCLSPGGIPISRLPFAKPGDCDSYYKCWRGHRFEFDCPLWFVFNPKTGCCDWPIKVPGCGPTLPPKPVPPPSCTDKNGKPLSTGPMAKPGDCNNFYQCGAGILYTMPCAPGTVFNPDKKSCDWPYNVPGC</sequence>
<keyword evidence="3" id="KW-0147">Chitin-binding</keyword>
<dbReference type="InterPro" id="IPR051940">
    <property type="entry name" value="Chitin_bind-dev_reg"/>
</dbReference>
<name>A0ABP0FC83_CLALP</name>
<keyword evidence="12" id="KW-1185">Reference proteome</keyword>
<evidence type="ECO:0000256" key="6">
    <source>
        <dbReference type="ARBA" id="ARBA00023024"/>
    </source>
</evidence>
<dbReference type="EMBL" id="CAWYQH010000046">
    <property type="protein sequence ID" value="CAK8677289.1"/>
    <property type="molecule type" value="Genomic_DNA"/>
</dbReference>
<accession>A0ABP0FC83</accession>
<evidence type="ECO:0000256" key="5">
    <source>
        <dbReference type="ARBA" id="ARBA00022737"/>
    </source>
</evidence>
<feature type="domain" description="Chitin-binding type-2" evidence="10">
    <location>
        <begin position="113"/>
        <end position="175"/>
    </location>
</feature>
<gene>
    <name evidence="11" type="ORF">CVLEPA_LOCUS6683</name>
</gene>
<feature type="chain" id="PRO_5045351651" description="chitinase" evidence="9">
    <location>
        <begin position="17"/>
        <end position="244"/>
    </location>
</feature>
<evidence type="ECO:0000256" key="3">
    <source>
        <dbReference type="ARBA" id="ARBA00022669"/>
    </source>
</evidence>
<keyword evidence="5" id="KW-0677">Repeat</keyword>
<dbReference type="PROSITE" id="PS50940">
    <property type="entry name" value="CHIT_BIND_II"/>
    <property type="match status" value="3"/>
</dbReference>
<evidence type="ECO:0000259" key="10">
    <source>
        <dbReference type="PROSITE" id="PS50940"/>
    </source>
</evidence>
<dbReference type="InterPro" id="IPR002557">
    <property type="entry name" value="Chitin-bd_dom"/>
</dbReference>
<dbReference type="Gene3D" id="2.170.140.10">
    <property type="entry name" value="Chitin binding domain"/>
    <property type="match status" value="3"/>
</dbReference>
<keyword evidence="6" id="KW-0624">Polysaccharide degradation</keyword>
<feature type="signal peptide" evidence="9">
    <location>
        <begin position="1"/>
        <end position="16"/>
    </location>
</feature>
<feature type="domain" description="Chitin-binding type-2" evidence="10">
    <location>
        <begin position="184"/>
        <end position="244"/>
    </location>
</feature>
<reference evidence="11 12" key="1">
    <citation type="submission" date="2024-02" db="EMBL/GenBank/DDBJ databases">
        <authorList>
            <person name="Daric V."/>
            <person name="Darras S."/>
        </authorList>
    </citation>
    <scope>NUCLEOTIDE SEQUENCE [LARGE SCALE GENOMIC DNA]</scope>
</reference>
<keyword evidence="6" id="KW-0146">Chitin degradation</keyword>
<comment type="caution">
    <text evidence="11">The sequence shown here is derived from an EMBL/GenBank/DDBJ whole genome shotgun (WGS) entry which is preliminary data.</text>
</comment>
<evidence type="ECO:0000256" key="7">
    <source>
        <dbReference type="ARBA" id="ARBA00023157"/>
    </source>
</evidence>
<dbReference type="InterPro" id="IPR036508">
    <property type="entry name" value="Chitin-bd_dom_sf"/>
</dbReference>
<keyword evidence="8" id="KW-0325">Glycoprotein</keyword>
<keyword evidence="4 9" id="KW-0732">Signal</keyword>
<dbReference type="PANTHER" id="PTHR23301">
    <property type="entry name" value="CHITIN BINDING PERITROPHIN-A"/>
    <property type="match status" value="1"/>
</dbReference>
<evidence type="ECO:0000256" key="1">
    <source>
        <dbReference type="ARBA" id="ARBA00000822"/>
    </source>
</evidence>